<gene>
    <name evidence="2" type="ORF">E6C27_scaffold518G00750</name>
</gene>
<feature type="compositionally biased region" description="Polar residues" evidence="1">
    <location>
        <begin position="165"/>
        <end position="175"/>
    </location>
</feature>
<reference evidence="2 3" key="1">
    <citation type="submission" date="2019-08" db="EMBL/GenBank/DDBJ databases">
        <title>Draft genome sequences of two oriental melons (Cucumis melo L. var makuwa).</title>
        <authorList>
            <person name="Kwon S.-Y."/>
        </authorList>
    </citation>
    <scope>NUCLEOTIDE SEQUENCE [LARGE SCALE GENOMIC DNA]</scope>
    <source>
        <strain evidence="3">cv. SW 3</strain>
        <tissue evidence="2">Leaf</tissue>
    </source>
</reference>
<evidence type="ECO:0000256" key="1">
    <source>
        <dbReference type="SAM" id="MobiDB-lite"/>
    </source>
</evidence>
<protein>
    <submittedName>
        <fullName evidence="2">Uncharacterized protein</fullName>
    </submittedName>
</protein>
<dbReference type="AlphaFoldDB" id="A0A5A7UWK8"/>
<accession>A0A5A7UWK8</accession>
<evidence type="ECO:0000313" key="2">
    <source>
        <dbReference type="EMBL" id="KAA0059558.1"/>
    </source>
</evidence>
<name>A0A5A7UWK8_CUCMM</name>
<evidence type="ECO:0000313" key="3">
    <source>
        <dbReference type="Proteomes" id="UP000321393"/>
    </source>
</evidence>
<comment type="caution">
    <text evidence="2">The sequence shown here is derived from an EMBL/GenBank/DDBJ whole genome shotgun (WGS) entry which is preliminary data.</text>
</comment>
<proteinExistence type="predicted"/>
<organism evidence="2 3">
    <name type="scientific">Cucumis melo var. makuwa</name>
    <name type="common">Oriental melon</name>
    <dbReference type="NCBI Taxonomy" id="1194695"/>
    <lineage>
        <taxon>Eukaryota</taxon>
        <taxon>Viridiplantae</taxon>
        <taxon>Streptophyta</taxon>
        <taxon>Embryophyta</taxon>
        <taxon>Tracheophyta</taxon>
        <taxon>Spermatophyta</taxon>
        <taxon>Magnoliopsida</taxon>
        <taxon>eudicotyledons</taxon>
        <taxon>Gunneridae</taxon>
        <taxon>Pentapetalae</taxon>
        <taxon>rosids</taxon>
        <taxon>fabids</taxon>
        <taxon>Cucurbitales</taxon>
        <taxon>Cucurbitaceae</taxon>
        <taxon>Benincaseae</taxon>
        <taxon>Cucumis</taxon>
    </lineage>
</organism>
<sequence length="253" mass="27580">MTERLVFSVTPQNFRPKVVSRATPACGSSFFFGPFPTLASSSAKPDDSVDAPCDTAVVVIPSPYAVRQNLEGHERSRGQSPSSPHVSVAVIAWSQDLAIGVCRLQTIQAEPSNDPSRAVQRSKPSREAIQAEPSSDPNRAELRPKPSRKLIQAEPSRELTKSSRAEPSTSKQSRAPCSPSHLRLLPSTSGHGIRELTLKFSGFTAGLIGDNSLLLGWIRWTRTRSRSIAKFQTPMPGCSVNYSYVGRLHCELE</sequence>
<feature type="region of interest" description="Disordered" evidence="1">
    <location>
        <begin position="111"/>
        <end position="186"/>
    </location>
</feature>
<feature type="compositionally biased region" description="Basic and acidic residues" evidence="1">
    <location>
        <begin position="155"/>
        <end position="164"/>
    </location>
</feature>
<dbReference type="EMBL" id="SSTE01006258">
    <property type="protein sequence ID" value="KAA0059558.1"/>
    <property type="molecule type" value="Genomic_DNA"/>
</dbReference>
<dbReference type="Proteomes" id="UP000321393">
    <property type="component" value="Unassembled WGS sequence"/>
</dbReference>